<accession>A0AAE6TKL6</accession>
<dbReference type="AlphaFoldDB" id="A0AAE6TKL6"/>
<evidence type="ECO:0000313" key="2">
    <source>
        <dbReference type="Proteomes" id="UP000325458"/>
    </source>
</evidence>
<dbReference type="NCBIfam" id="TIGR04469">
    <property type="entry name" value="CGA_synth_rel"/>
    <property type="match status" value="1"/>
</dbReference>
<gene>
    <name evidence="1" type="primary">blsF</name>
    <name evidence="1" type="ORF">CP981_01910</name>
</gene>
<dbReference type="KEGG" id="spla:CP981_01910"/>
<dbReference type="EMBL" id="CP023691">
    <property type="protein sequence ID" value="QEV50582.1"/>
    <property type="molecule type" value="Genomic_DNA"/>
</dbReference>
<organism evidence="1 2">
    <name type="scientific">Streptomyces platensis</name>
    <dbReference type="NCBI Taxonomy" id="58346"/>
    <lineage>
        <taxon>Bacteria</taxon>
        <taxon>Bacillati</taxon>
        <taxon>Actinomycetota</taxon>
        <taxon>Actinomycetes</taxon>
        <taxon>Kitasatosporales</taxon>
        <taxon>Streptomycetaceae</taxon>
        <taxon>Streptomyces</taxon>
    </lineage>
</organism>
<name>A0AAE6TKL6_STRPT</name>
<proteinExistence type="predicted"/>
<sequence>MQRLFHHGRWVQRRCGPTGERTAVAVLSRCTEDPGAPARGQVLLVDEPRLLDASTARRRIAGHLTELDVSYPTAPSTPDVALVCDAPEAAARLSGQGVPVVYLHCRHRATELPAVPAVTRLVQRPDWLSALPTRSQKALNAVQLLAPRRLTRNRSRSGCLVLVSAYEADDAERADFTDTFLRPAAAEAVRRTGHCDVVCDTGFTAVRKALGPVAGVRVHRAADVDFDALHAAAETFLASPTLTAVSLAWARNAPLTLLPPLGPDQRDLADRLRRLVPIEVAEDARRPAVWTPHPGPWAPLKPDDDARREAQRIARRVRQLALIPTAF</sequence>
<protein>
    <submittedName>
        <fullName evidence="1">CGA synthase-related protein</fullName>
    </submittedName>
</protein>
<dbReference type="Proteomes" id="UP000325458">
    <property type="component" value="Chromosome"/>
</dbReference>
<evidence type="ECO:0000313" key="1">
    <source>
        <dbReference type="EMBL" id="QEV50582.1"/>
    </source>
</evidence>
<reference evidence="1 2" key="1">
    <citation type="submission" date="2017-09" db="EMBL/GenBank/DDBJ databases">
        <authorList>
            <person name="Lee N."/>
            <person name="Cho B.-K."/>
        </authorList>
    </citation>
    <scope>NUCLEOTIDE SEQUENCE [LARGE SCALE GENOMIC DNA]</scope>
    <source>
        <strain evidence="1 2">ATCC 23948</strain>
    </source>
</reference>
<dbReference type="InterPro" id="IPR031013">
    <property type="entry name" value="CGA_synth-rel"/>
</dbReference>